<gene>
    <name evidence="2" type="ORF">SAMN05421867_106167</name>
</gene>
<evidence type="ECO:0000313" key="3">
    <source>
        <dbReference type="Proteomes" id="UP000199012"/>
    </source>
</evidence>
<dbReference type="OrthoDB" id="3192509at2"/>
<evidence type="ECO:0000259" key="1">
    <source>
        <dbReference type="Pfam" id="PF00485"/>
    </source>
</evidence>
<proteinExistence type="predicted"/>
<organism evidence="2 3">
    <name type="scientific">Cellulomonas marina</name>
    <dbReference type="NCBI Taxonomy" id="988821"/>
    <lineage>
        <taxon>Bacteria</taxon>
        <taxon>Bacillati</taxon>
        <taxon>Actinomycetota</taxon>
        <taxon>Actinomycetes</taxon>
        <taxon>Micrococcales</taxon>
        <taxon>Cellulomonadaceae</taxon>
        <taxon>Cellulomonas</taxon>
    </lineage>
</organism>
<sequence>MSTTVTPGLAALADRAEALVAGAAGPGRPLLGITGTPGAGKTTLATALVALLDERHGAGWAAYLPMDGFHLANTTLDRLGLRDRKGALETFDSWGFLALLRRAATETGNPVYVPGFDRRVDEGVTGATVVAPGTRLVVAEGNYLLVDQEPWAGVRDVLAACWYCDTSPDERLARLVDRHTRHGRSPEAAEAWARTVDGSNALVIEASRDRADLVVSGVDHRPLA</sequence>
<dbReference type="EMBL" id="FOKA01000006">
    <property type="protein sequence ID" value="SFB08030.1"/>
    <property type="molecule type" value="Genomic_DNA"/>
</dbReference>
<keyword evidence="2" id="KW-0808">Transferase</keyword>
<feature type="domain" description="Phosphoribulokinase/uridine kinase" evidence="1">
    <location>
        <begin position="31"/>
        <end position="219"/>
    </location>
</feature>
<dbReference type="PANTHER" id="PTHR10285">
    <property type="entry name" value="URIDINE KINASE"/>
    <property type="match status" value="1"/>
</dbReference>
<dbReference type="STRING" id="988821.SAMN05421867_106167"/>
<dbReference type="GO" id="GO:0005524">
    <property type="term" value="F:ATP binding"/>
    <property type="evidence" value="ECO:0007669"/>
    <property type="project" value="InterPro"/>
</dbReference>
<reference evidence="2 3" key="1">
    <citation type="submission" date="2016-10" db="EMBL/GenBank/DDBJ databases">
        <authorList>
            <person name="de Groot N.N."/>
        </authorList>
    </citation>
    <scope>NUCLEOTIDE SEQUENCE [LARGE SCALE GENOMIC DNA]</scope>
    <source>
        <strain evidence="2 3">CGMCC 4.6945</strain>
    </source>
</reference>
<dbReference type="SUPFAM" id="SSF52540">
    <property type="entry name" value="P-loop containing nucleoside triphosphate hydrolases"/>
    <property type="match status" value="1"/>
</dbReference>
<name>A0A1I0Y617_9CELL</name>
<dbReference type="NCBIfam" id="NF006743">
    <property type="entry name" value="PRK09270.1-2"/>
    <property type="match status" value="1"/>
</dbReference>
<dbReference type="Gene3D" id="3.40.50.300">
    <property type="entry name" value="P-loop containing nucleotide triphosphate hydrolases"/>
    <property type="match status" value="3"/>
</dbReference>
<dbReference type="InterPro" id="IPR006083">
    <property type="entry name" value="PRK/URK"/>
</dbReference>
<dbReference type="Pfam" id="PF00485">
    <property type="entry name" value="PRK"/>
    <property type="match status" value="1"/>
</dbReference>
<keyword evidence="2" id="KW-0418">Kinase</keyword>
<keyword evidence="3" id="KW-1185">Reference proteome</keyword>
<protein>
    <submittedName>
        <fullName evidence="2">Phosphoribulokinase / Uridine kinase family protein</fullName>
    </submittedName>
</protein>
<dbReference type="Proteomes" id="UP000199012">
    <property type="component" value="Unassembled WGS sequence"/>
</dbReference>
<accession>A0A1I0Y617</accession>
<dbReference type="RefSeq" id="WP_090032389.1">
    <property type="nucleotide sequence ID" value="NZ_BONM01000021.1"/>
</dbReference>
<evidence type="ECO:0000313" key="2">
    <source>
        <dbReference type="EMBL" id="SFB08030.1"/>
    </source>
</evidence>
<dbReference type="InterPro" id="IPR027417">
    <property type="entry name" value="P-loop_NTPase"/>
</dbReference>
<dbReference type="AlphaFoldDB" id="A0A1I0Y617"/>
<dbReference type="GO" id="GO:0016301">
    <property type="term" value="F:kinase activity"/>
    <property type="evidence" value="ECO:0007669"/>
    <property type="project" value="UniProtKB-KW"/>
</dbReference>